<organism evidence="1 2">
    <name type="scientific">Youngiibacter multivorans</name>
    <dbReference type="NCBI Taxonomy" id="937251"/>
    <lineage>
        <taxon>Bacteria</taxon>
        <taxon>Bacillati</taxon>
        <taxon>Bacillota</taxon>
        <taxon>Clostridia</taxon>
        <taxon>Eubacteriales</taxon>
        <taxon>Clostridiaceae</taxon>
        <taxon>Youngiibacter</taxon>
    </lineage>
</organism>
<accession>A0ABS4G4G6</accession>
<proteinExistence type="predicted"/>
<reference evidence="1 2" key="1">
    <citation type="submission" date="2021-03" db="EMBL/GenBank/DDBJ databases">
        <title>Genomic Encyclopedia of Type Strains, Phase IV (KMG-IV): sequencing the most valuable type-strain genomes for metagenomic binning, comparative biology and taxonomic classification.</title>
        <authorList>
            <person name="Goeker M."/>
        </authorList>
    </citation>
    <scope>NUCLEOTIDE SEQUENCE [LARGE SCALE GENOMIC DNA]</scope>
    <source>
        <strain evidence="1 2">DSM 6139</strain>
    </source>
</reference>
<protein>
    <submittedName>
        <fullName evidence="1">Uncharacterized protein</fullName>
    </submittedName>
</protein>
<evidence type="ECO:0000313" key="1">
    <source>
        <dbReference type="EMBL" id="MBP1919435.1"/>
    </source>
</evidence>
<name>A0ABS4G4G6_9CLOT</name>
<comment type="caution">
    <text evidence="1">The sequence shown here is derived from an EMBL/GenBank/DDBJ whole genome shotgun (WGS) entry which is preliminary data.</text>
</comment>
<dbReference type="EMBL" id="JAGGKC010000015">
    <property type="protein sequence ID" value="MBP1919435.1"/>
    <property type="molecule type" value="Genomic_DNA"/>
</dbReference>
<sequence length="32" mass="3864">MLHMIISEITVNEKREVDSINIKLTDQFINYR</sequence>
<keyword evidence="2" id="KW-1185">Reference proteome</keyword>
<evidence type="ECO:0000313" key="2">
    <source>
        <dbReference type="Proteomes" id="UP001519271"/>
    </source>
</evidence>
<gene>
    <name evidence="1" type="ORF">J2Z34_001924</name>
</gene>
<dbReference type="Proteomes" id="UP001519271">
    <property type="component" value="Unassembled WGS sequence"/>
</dbReference>